<organism evidence="1 2">
    <name type="scientific">Clostridium perfringens E str. JGS1987</name>
    <dbReference type="NCBI Taxonomy" id="451755"/>
    <lineage>
        <taxon>Bacteria</taxon>
        <taxon>Bacillati</taxon>
        <taxon>Bacillota</taxon>
        <taxon>Clostridia</taxon>
        <taxon>Eubacteriales</taxon>
        <taxon>Clostridiaceae</taxon>
        <taxon>Clostridium</taxon>
    </lineage>
</organism>
<protein>
    <submittedName>
        <fullName evidence="1">Uncharacterized protein</fullName>
    </submittedName>
</protein>
<evidence type="ECO:0000313" key="2">
    <source>
        <dbReference type="Proteomes" id="UP000005337"/>
    </source>
</evidence>
<evidence type="ECO:0000313" key="1">
    <source>
        <dbReference type="EMBL" id="EDT14431.1"/>
    </source>
</evidence>
<dbReference type="AlphaFoldDB" id="B1BV57"/>
<name>B1BV57_CLOPF</name>
<sequence>MFLNFKLFIREFLKNLYTSKTRKILSTETYTIYNNVNTTIVLKSIKKNKKQKTIKAFKLIFEN</sequence>
<dbReference type="EMBL" id="ABDW01000023">
    <property type="protein sequence ID" value="EDT14431.1"/>
    <property type="molecule type" value="Genomic_DNA"/>
</dbReference>
<accession>B1BV57</accession>
<gene>
    <name evidence="1" type="ORF">AC3_3077</name>
</gene>
<proteinExistence type="predicted"/>
<comment type="caution">
    <text evidence="1">The sequence shown here is derived from an EMBL/GenBank/DDBJ whole genome shotgun (WGS) entry which is preliminary data.</text>
</comment>
<dbReference type="Proteomes" id="UP000005337">
    <property type="component" value="Unassembled WGS sequence"/>
</dbReference>
<reference evidence="1 2" key="1">
    <citation type="submission" date="2007-07" db="EMBL/GenBank/DDBJ databases">
        <title>Annotation of Clostridium perfringens E str. JGS1987.</title>
        <authorList>
            <person name="Paulsen I."/>
            <person name="Sebastian Y."/>
        </authorList>
    </citation>
    <scope>NUCLEOTIDE SEQUENCE [LARGE SCALE GENOMIC DNA]</scope>
    <source>
        <strain evidence="2">E str. JGS1987</strain>
    </source>
</reference>